<accession>A0ABW6IKZ7</accession>
<dbReference type="EMBL" id="JBHTRV010000001">
    <property type="protein sequence ID" value="MFE5978257.1"/>
    <property type="molecule type" value="Genomic_DNA"/>
</dbReference>
<keyword evidence="1" id="KW-0812">Transmembrane</keyword>
<dbReference type="RefSeq" id="WP_386254030.1">
    <property type="nucleotide sequence ID" value="NZ_JBHTRV010000001.1"/>
</dbReference>
<feature type="transmembrane region" description="Helical" evidence="1">
    <location>
        <begin position="12"/>
        <end position="37"/>
    </location>
</feature>
<name>A0ABW6IKZ7_STRWE</name>
<keyword evidence="1" id="KW-1133">Transmembrane helix</keyword>
<comment type="caution">
    <text evidence="2">The sequence shown here is derived from an EMBL/GenBank/DDBJ whole genome shotgun (WGS) entry which is preliminary data.</text>
</comment>
<sequence>MTTETESTMHRNVLGAAVAATAALAVAAVVVGVLPDLRRYLRISRM</sequence>
<dbReference type="Proteomes" id="UP001600424">
    <property type="component" value="Unassembled WGS sequence"/>
</dbReference>
<protein>
    <submittedName>
        <fullName evidence="2">DUF6893 family small protein</fullName>
    </submittedName>
</protein>
<keyword evidence="1" id="KW-0472">Membrane</keyword>
<dbReference type="InterPro" id="IPR054188">
    <property type="entry name" value="DUF6893"/>
</dbReference>
<reference evidence="2 3" key="1">
    <citation type="submission" date="2024-09" db="EMBL/GenBank/DDBJ databases">
        <title>The Natural Products Discovery Center: Release of the First 8490 Sequenced Strains for Exploring Actinobacteria Biosynthetic Diversity.</title>
        <authorList>
            <person name="Kalkreuter E."/>
            <person name="Kautsar S.A."/>
            <person name="Yang D."/>
            <person name="Bader C.D."/>
            <person name="Teijaro C.N."/>
            <person name="Fluegel L."/>
            <person name="Davis C.M."/>
            <person name="Simpson J.R."/>
            <person name="Lauterbach L."/>
            <person name="Steele A.D."/>
            <person name="Gui C."/>
            <person name="Meng S."/>
            <person name="Li G."/>
            <person name="Viehrig K."/>
            <person name="Ye F."/>
            <person name="Su P."/>
            <person name="Kiefer A.F."/>
            <person name="Nichols A."/>
            <person name="Cepeda A.J."/>
            <person name="Yan W."/>
            <person name="Fan B."/>
            <person name="Jiang Y."/>
            <person name="Adhikari A."/>
            <person name="Zheng C.-J."/>
            <person name="Schuster L."/>
            <person name="Cowan T.M."/>
            <person name="Smanski M.J."/>
            <person name="Chevrette M.G."/>
            <person name="De Carvalho L.P.S."/>
            <person name="Shen B."/>
        </authorList>
    </citation>
    <scope>NUCLEOTIDE SEQUENCE [LARGE SCALE GENOMIC DNA]</scope>
    <source>
        <strain evidence="2 3">NPDC056472</strain>
    </source>
</reference>
<keyword evidence="3" id="KW-1185">Reference proteome</keyword>
<proteinExistence type="predicted"/>
<dbReference type="Pfam" id="PF21833">
    <property type="entry name" value="DUF6893"/>
    <property type="match status" value="1"/>
</dbReference>
<gene>
    <name evidence="2" type="ORF">ACFQ63_00950</name>
</gene>
<evidence type="ECO:0000256" key="1">
    <source>
        <dbReference type="SAM" id="Phobius"/>
    </source>
</evidence>
<evidence type="ECO:0000313" key="2">
    <source>
        <dbReference type="EMBL" id="MFE5978257.1"/>
    </source>
</evidence>
<evidence type="ECO:0000313" key="3">
    <source>
        <dbReference type="Proteomes" id="UP001600424"/>
    </source>
</evidence>
<organism evidence="2 3">
    <name type="scientific">Streptomyces wedmorensis</name>
    <dbReference type="NCBI Taxonomy" id="43759"/>
    <lineage>
        <taxon>Bacteria</taxon>
        <taxon>Bacillati</taxon>
        <taxon>Actinomycetota</taxon>
        <taxon>Actinomycetes</taxon>
        <taxon>Kitasatosporales</taxon>
        <taxon>Streptomycetaceae</taxon>
        <taxon>Streptomyces</taxon>
    </lineage>
</organism>